<sequence length="263" mass="30351">MIDTFSRTGPLMEASSYPTWAQQLIQDCSESKRRVVEHELYQRMRDNKLSAKTMRHYLIGGWPVVEQFALYMAQNLTKTKFARHPGEDMARRWLMRNIRVELNHADYWMHWARAHGVGLEELQAQNVPPELHALSHWCWHTSSADSLIVAIAATNYAIEGATGEWSALVCSTGVYAAAFPEEDRKRAMKWLKMHAQYDDAHPWEALEIICTLAGMNPSKALQVELRQAVCKSYDYMYLFLERCMQLEKTPVTRERQVLAASEA</sequence>
<evidence type="ECO:0000313" key="2">
    <source>
        <dbReference type="EMBL" id="SDU99121.1"/>
    </source>
</evidence>
<dbReference type="OrthoDB" id="3523588at2"/>
<dbReference type="EMBL" id="VUOL01000004">
    <property type="protein sequence ID" value="KAA2231085.1"/>
    <property type="molecule type" value="Genomic_DNA"/>
</dbReference>
<protein>
    <submittedName>
        <fullName evidence="2">Pyrroloquinoline quinone (PQQ) biosynthesis protein C</fullName>
    </submittedName>
    <submittedName>
        <fullName evidence="1">TenA family transcriptional regulator</fullName>
    </submittedName>
</protein>
<dbReference type="AlphaFoldDB" id="A0A5B2UYP2"/>
<keyword evidence="3" id="KW-1185">Reference proteome</keyword>
<dbReference type="SUPFAM" id="SSF48613">
    <property type="entry name" value="Heme oxygenase-like"/>
    <property type="match status" value="1"/>
</dbReference>
<reference evidence="2 3" key="1">
    <citation type="submission" date="2016-10" db="EMBL/GenBank/DDBJ databases">
        <authorList>
            <person name="Varghese N."/>
            <person name="Submissions S."/>
        </authorList>
    </citation>
    <scope>NUCLEOTIDE SEQUENCE [LARGE SCALE GENOMIC DNA]</scope>
    <source>
        <strain evidence="2 3">BS2771</strain>
    </source>
</reference>
<reference evidence="1 4" key="2">
    <citation type="submission" date="2019-09" db="EMBL/GenBank/DDBJ databases">
        <title>Draft genome sequence of Pseudomonas brenneri CCUG 51514(T).</title>
        <authorList>
            <person name="Tunovic T."/>
            <person name="Pineiro-Iglesias B."/>
            <person name="Unosson C."/>
            <person name="Inganas E."/>
            <person name="Ohlen M."/>
            <person name="Cardew S."/>
            <person name="Jensie-Markopoulos S."/>
            <person name="Salva-Serra F."/>
            <person name="Jaen-Luchoro D."/>
            <person name="Svensson-Stadler L."/>
            <person name="Chun J."/>
            <person name="Moore E."/>
        </authorList>
    </citation>
    <scope>NUCLEOTIDE SEQUENCE [LARGE SCALE GENOMIC DNA]</scope>
    <source>
        <strain evidence="1 4">CCUG 51514</strain>
    </source>
</reference>
<dbReference type="InterPro" id="IPR016084">
    <property type="entry name" value="Haem_Oase-like_multi-hlx"/>
</dbReference>
<organism evidence="1 4">
    <name type="scientific">Pseudomonas brenneri</name>
    <dbReference type="NCBI Taxonomy" id="129817"/>
    <lineage>
        <taxon>Bacteria</taxon>
        <taxon>Pseudomonadati</taxon>
        <taxon>Pseudomonadota</taxon>
        <taxon>Gammaproteobacteria</taxon>
        <taxon>Pseudomonadales</taxon>
        <taxon>Pseudomonadaceae</taxon>
        <taxon>Pseudomonas</taxon>
    </lineage>
</organism>
<proteinExistence type="predicted"/>
<evidence type="ECO:0000313" key="3">
    <source>
        <dbReference type="Proteomes" id="UP000199620"/>
    </source>
</evidence>
<evidence type="ECO:0000313" key="4">
    <source>
        <dbReference type="Proteomes" id="UP000325296"/>
    </source>
</evidence>
<accession>A0A5B2UYP2</accession>
<dbReference type="Gene3D" id="1.20.910.10">
    <property type="entry name" value="Heme oxygenase-like"/>
    <property type="match status" value="1"/>
</dbReference>
<dbReference type="Proteomes" id="UP000199620">
    <property type="component" value="Chromosome I"/>
</dbReference>
<dbReference type="Proteomes" id="UP000325296">
    <property type="component" value="Unassembled WGS sequence"/>
</dbReference>
<dbReference type="Pfam" id="PF14518">
    <property type="entry name" value="Haem_oxygenas_2"/>
    <property type="match status" value="1"/>
</dbReference>
<evidence type="ECO:0000313" key="1">
    <source>
        <dbReference type="EMBL" id="KAA2231085.1"/>
    </source>
</evidence>
<gene>
    <name evidence="1" type="ORF">F1720_09055</name>
    <name evidence="2" type="ORF">SAMN04490181_2685</name>
</gene>
<dbReference type="EMBL" id="LT629800">
    <property type="protein sequence ID" value="SDU99121.1"/>
    <property type="molecule type" value="Genomic_DNA"/>
</dbReference>
<name>A0A5B2UYP2_9PSED</name>